<dbReference type="AlphaFoldDB" id="X1VYX7"/>
<gene>
    <name evidence="1" type="ORF">S12H4_62302</name>
</gene>
<accession>X1VYX7</accession>
<evidence type="ECO:0000313" key="1">
    <source>
        <dbReference type="EMBL" id="GAJ17680.1"/>
    </source>
</evidence>
<organism evidence="1">
    <name type="scientific">marine sediment metagenome</name>
    <dbReference type="NCBI Taxonomy" id="412755"/>
    <lineage>
        <taxon>unclassified sequences</taxon>
        <taxon>metagenomes</taxon>
        <taxon>ecological metagenomes</taxon>
    </lineage>
</organism>
<sequence length="32" mass="3330">MAAEEVLWRAGGLAPINAILDAGTNLIHGAKR</sequence>
<protein>
    <submittedName>
        <fullName evidence="1">Uncharacterized protein</fullName>
    </submittedName>
</protein>
<reference evidence="1" key="1">
    <citation type="journal article" date="2014" name="Front. Microbiol.">
        <title>High frequency of phylogenetically diverse reductive dehalogenase-homologous genes in deep subseafloor sedimentary metagenomes.</title>
        <authorList>
            <person name="Kawai M."/>
            <person name="Futagami T."/>
            <person name="Toyoda A."/>
            <person name="Takaki Y."/>
            <person name="Nishi S."/>
            <person name="Hori S."/>
            <person name="Arai W."/>
            <person name="Tsubouchi T."/>
            <person name="Morono Y."/>
            <person name="Uchiyama I."/>
            <person name="Ito T."/>
            <person name="Fujiyama A."/>
            <person name="Inagaki F."/>
            <person name="Takami H."/>
        </authorList>
    </citation>
    <scope>NUCLEOTIDE SEQUENCE</scope>
    <source>
        <strain evidence="1">Expedition CK06-06</strain>
    </source>
</reference>
<comment type="caution">
    <text evidence="1">The sequence shown here is derived from an EMBL/GenBank/DDBJ whole genome shotgun (WGS) entry which is preliminary data.</text>
</comment>
<dbReference type="EMBL" id="BARW01041729">
    <property type="protein sequence ID" value="GAJ17680.1"/>
    <property type="molecule type" value="Genomic_DNA"/>
</dbReference>
<feature type="non-terminal residue" evidence="1">
    <location>
        <position position="32"/>
    </location>
</feature>
<name>X1VYX7_9ZZZZ</name>
<proteinExistence type="predicted"/>